<dbReference type="OrthoDB" id="6637650at2"/>
<accession>A0A3N2RTM5</accession>
<organism evidence="1 2">
    <name type="scientific">Kluyvera ascorbata</name>
    <dbReference type="NCBI Taxonomy" id="51288"/>
    <lineage>
        <taxon>Bacteria</taxon>
        <taxon>Pseudomonadati</taxon>
        <taxon>Pseudomonadota</taxon>
        <taxon>Gammaproteobacteria</taxon>
        <taxon>Enterobacterales</taxon>
        <taxon>Enterobacteriaceae</taxon>
        <taxon>Kluyvera</taxon>
    </lineage>
</organism>
<protein>
    <submittedName>
        <fullName evidence="1">Uncharacterized protein</fullName>
    </submittedName>
</protein>
<dbReference type="RefSeq" id="WP_123652421.1">
    <property type="nucleotide sequence ID" value="NZ_RHFN01000028.1"/>
</dbReference>
<reference evidence="1 2" key="1">
    <citation type="submission" date="2018-10" db="EMBL/GenBank/DDBJ databases">
        <title>Horizontal transference of carbapenem resistance between Klebsiella pneumoniae and Kluyvera ascorbata during abdominal infection: a case report.</title>
        <authorList>
            <person name="Raro O.H.F."/>
            <person name="Lima-Morales D."/>
            <person name="Barth A.L."/>
            <person name="Paim T.G.S."/>
            <person name="Mott M.P."/>
            <person name="Riche C.V.W."/>
            <person name="Teixeira U.F."/>
            <person name="Waechter F."/>
            <person name="Dias C.A.G."/>
        </authorList>
    </citation>
    <scope>NUCLEOTIDE SEQUENCE [LARGE SCALE GENOMIC DNA]</scope>
    <source>
        <strain evidence="1 2">OT2</strain>
    </source>
</reference>
<dbReference type="EMBL" id="RHFN01000028">
    <property type="protein sequence ID" value="ROU10796.1"/>
    <property type="molecule type" value="Genomic_DNA"/>
</dbReference>
<sequence>MGNVKIYAGLVNGDLMPIIEDKTSEEIVTAFTGDDTGAPPASVTIEVRTESGAKVRIYIPNSSADASVTVDGKRV</sequence>
<dbReference type="Proteomes" id="UP000268051">
    <property type="component" value="Unassembled WGS sequence"/>
</dbReference>
<proteinExistence type="predicted"/>
<evidence type="ECO:0000313" key="1">
    <source>
        <dbReference type="EMBL" id="ROU10796.1"/>
    </source>
</evidence>
<evidence type="ECO:0000313" key="2">
    <source>
        <dbReference type="Proteomes" id="UP000268051"/>
    </source>
</evidence>
<name>A0A3N2RTM5_9ENTR</name>
<comment type="caution">
    <text evidence="1">The sequence shown here is derived from an EMBL/GenBank/DDBJ whole genome shotgun (WGS) entry which is preliminary data.</text>
</comment>
<gene>
    <name evidence="1" type="ORF">EB837_20635</name>
</gene>
<dbReference type="AlphaFoldDB" id="A0A3N2RTM5"/>